<evidence type="ECO:0000259" key="7">
    <source>
        <dbReference type="PROSITE" id="PS50850"/>
    </source>
</evidence>
<evidence type="ECO:0000256" key="3">
    <source>
        <dbReference type="ARBA" id="ARBA00022692"/>
    </source>
</evidence>
<keyword evidence="9" id="KW-1185">Reference proteome</keyword>
<dbReference type="GeneID" id="96007492"/>
<dbReference type="Pfam" id="PF07690">
    <property type="entry name" value="MFS_1"/>
    <property type="match status" value="1"/>
</dbReference>
<dbReference type="Gene3D" id="1.20.1250.20">
    <property type="entry name" value="MFS general substrate transporter like domains"/>
    <property type="match status" value="2"/>
</dbReference>
<feature type="transmembrane region" description="Helical" evidence="6">
    <location>
        <begin position="169"/>
        <end position="189"/>
    </location>
</feature>
<dbReference type="PANTHER" id="PTHR43791:SF35">
    <property type="entry name" value="MAJOR FACILITATOR SUPERFAMILY (MFS) PROFILE DOMAIN-CONTAINING PROTEIN"/>
    <property type="match status" value="1"/>
</dbReference>
<feature type="transmembrane region" description="Helical" evidence="6">
    <location>
        <begin position="365"/>
        <end position="385"/>
    </location>
</feature>
<feature type="transmembrane region" description="Helical" evidence="6">
    <location>
        <begin position="72"/>
        <end position="90"/>
    </location>
</feature>
<dbReference type="RefSeq" id="XP_069228681.1">
    <property type="nucleotide sequence ID" value="XM_069374654.1"/>
</dbReference>
<proteinExistence type="predicted"/>
<dbReference type="PANTHER" id="PTHR43791">
    <property type="entry name" value="PERMEASE-RELATED"/>
    <property type="match status" value="1"/>
</dbReference>
<feature type="transmembrane region" description="Helical" evidence="6">
    <location>
        <begin position="428"/>
        <end position="446"/>
    </location>
</feature>
<dbReference type="GO" id="GO:0016020">
    <property type="term" value="C:membrane"/>
    <property type="evidence" value="ECO:0007669"/>
    <property type="project" value="UniProtKB-SubCell"/>
</dbReference>
<dbReference type="EMBL" id="JAAQHG020000018">
    <property type="protein sequence ID" value="KAL1585575.1"/>
    <property type="molecule type" value="Genomic_DNA"/>
</dbReference>
<gene>
    <name evidence="8" type="ORF">WHR41_06049</name>
</gene>
<evidence type="ECO:0000256" key="5">
    <source>
        <dbReference type="ARBA" id="ARBA00023136"/>
    </source>
</evidence>
<evidence type="ECO:0000313" key="8">
    <source>
        <dbReference type="EMBL" id="KAL1585575.1"/>
    </source>
</evidence>
<feature type="transmembrane region" description="Helical" evidence="6">
    <location>
        <begin position="300"/>
        <end position="325"/>
    </location>
</feature>
<dbReference type="AlphaFoldDB" id="A0AB34KPT5"/>
<dbReference type="GO" id="GO:0022857">
    <property type="term" value="F:transmembrane transporter activity"/>
    <property type="evidence" value="ECO:0007669"/>
    <property type="project" value="InterPro"/>
</dbReference>
<evidence type="ECO:0000256" key="4">
    <source>
        <dbReference type="ARBA" id="ARBA00022989"/>
    </source>
</evidence>
<feature type="transmembrane region" description="Helical" evidence="6">
    <location>
        <begin position="232"/>
        <end position="252"/>
    </location>
</feature>
<dbReference type="InterPro" id="IPR036259">
    <property type="entry name" value="MFS_trans_sf"/>
</dbReference>
<dbReference type="PROSITE" id="PS50850">
    <property type="entry name" value="MFS"/>
    <property type="match status" value="1"/>
</dbReference>
<evidence type="ECO:0000256" key="2">
    <source>
        <dbReference type="ARBA" id="ARBA00022448"/>
    </source>
</evidence>
<evidence type="ECO:0000256" key="1">
    <source>
        <dbReference type="ARBA" id="ARBA00004141"/>
    </source>
</evidence>
<protein>
    <recommendedName>
        <fullName evidence="7">Major facilitator superfamily (MFS) profile domain-containing protein</fullName>
    </recommendedName>
</protein>
<keyword evidence="5 6" id="KW-0472">Membrane</keyword>
<sequence length="515" mass="57644">MQVSMNTDNEKLENTTIGKDTNAEQLEELKKSITVDTLHNDEALKVLANYQGDETWTAEEEKKLTRKIDRRLLSILCITYGLQYYDKAMLSQAALFGLRTDLELNVGLRYSMSAAIFYPGFICGAYPAIVLAQRYPIERVIFGIVLLWGICLMTTAACTSYQGLYVQRFFLGALESGVSPGWMLVVGGWYKKQEQAFRMGVWYSMTGYVSIVSPLINYGLGHITGSLSPWRYMYIVAGSITVLWAFVILLLMPPDPIRAKRFSDRERYIAVARMRVNNSGVRNTHFKVEQMWELLKDVKFWLTFWMALTMLVANGPVSTFTPIIISDLGFSGLNSLLLVMPAGAVIGTIELTAPFLAMRFPGWRSFLVAITVAGTLLASLLLWLLPQSATGGKLFAVYILASYGGGYAVLMSLVIANSAGYTKRSLGSSGMFVGYCIGNFIGPLVFLEEEKPLYTTGWIVTVVTSAICIILALVYRFICDRENKKRDKSGVEEAFDHAYEDDLTDIKNKQFRYTL</sequence>
<accession>A0AB34KPT5</accession>
<dbReference type="InterPro" id="IPR020846">
    <property type="entry name" value="MFS_dom"/>
</dbReference>
<feature type="transmembrane region" description="Helical" evidence="6">
    <location>
        <begin position="110"/>
        <end position="129"/>
    </location>
</feature>
<name>A0AB34KPT5_9PEZI</name>
<feature type="domain" description="Major facilitator superfamily (MFS) profile" evidence="7">
    <location>
        <begin position="72"/>
        <end position="483"/>
    </location>
</feature>
<keyword evidence="2" id="KW-0813">Transport</keyword>
<evidence type="ECO:0000256" key="6">
    <source>
        <dbReference type="SAM" id="Phobius"/>
    </source>
</evidence>
<feature type="transmembrane region" description="Helical" evidence="6">
    <location>
        <begin position="397"/>
        <end position="416"/>
    </location>
</feature>
<keyword evidence="4 6" id="KW-1133">Transmembrane helix</keyword>
<comment type="subcellular location">
    <subcellularLocation>
        <location evidence="1">Membrane</location>
        <topology evidence="1">Multi-pass membrane protein</topology>
    </subcellularLocation>
</comment>
<evidence type="ECO:0000313" key="9">
    <source>
        <dbReference type="Proteomes" id="UP000803884"/>
    </source>
</evidence>
<dbReference type="InterPro" id="IPR011701">
    <property type="entry name" value="MFS"/>
</dbReference>
<feature type="transmembrane region" description="Helical" evidence="6">
    <location>
        <begin position="141"/>
        <end position="163"/>
    </location>
</feature>
<dbReference type="Proteomes" id="UP000803884">
    <property type="component" value="Unassembled WGS sequence"/>
</dbReference>
<organism evidence="8 9">
    <name type="scientific">Cladosporium halotolerans</name>
    <dbReference type="NCBI Taxonomy" id="1052096"/>
    <lineage>
        <taxon>Eukaryota</taxon>
        <taxon>Fungi</taxon>
        <taxon>Dikarya</taxon>
        <taxon>Ascomycota</taxon>
        <taxon>Pezizomycotina</taxon>
        <taxon>Dothideomycetes</taxon>
        <taxon>Dothideomycetidae</taxon>
        <taxon>Cladosporiales</taxon>
        <taxon>Cladosporiaceae</taxon>
        <taxon>Cladosporium</taxon>
    </lineage>
</organism>
<keyword evidence="3 6" id="KW-0812">Transmembrane</keyword>
<feature type="transmembrane region" description="Helical" evidence="6">
    <location>
        <begin position="337"/>
        <end position="358"/>
    </location>
</feature>
<comment type="caution">
    <text evidence="8">The sequence shown here is derived from an EMBL/GenBank/DDBJ whole genome shotgun (WGS) entry which is preliminary data.</text>
</comment>
<dbReference type="SUPFAM" id="SSF103473">
    <property type="entry name" value="MFS general substrate transporter"/>
    <property type="match status" value="1"/>
</dbReference>
<feature type="transmembrane region" description="Helical" evidence="6">
    <location>
        <begin position="458"/>
        <end position="478"/>
    </location>
</feature>
<reference evidence="8 9" key="1">
    <citation type="journal article" date="2020" name="Microbiol. Resour. Announc.">
        <title>Draft Genome Sequence of a Cladosporium Species Isolated from the Mesophotic Ascidian Didemnum maculosum.</title>
        <authorList>
            <person name="Gioti A."/>
            <person name="Siaperas R."/>
            <person name="Nikolaivits E."/>
            <person name="Le Goff G."/>
            <person name="Ouazzani J."/>
            <person name="Kotoulas G."/>
            <person name="Topakas E."/>
        </authorList>
    </citation>
    <scope>NUCLEOTIDE SEQUENCE [LARGE SCALE GENOMIC DNA]</scope>
    <source>
        <strain evidence="8 9">TM138-S3</strain>
    </source>
</reference>
<feature type="transmembrane region" description="Helical" evidence="6">
    <location>
        <begin position="201"/>
        <end position="220"/>
    </location>
</feature>